<dbReference type="PROSITE" id="PS51163">
    <property type="entry name" value="YRDC"/>
    <property type="match status" value="1"/>
</dbReference>
<dbReference type="NCBIfam" id="TIGR00057">
    <property type="entry name" value="L-threonylcarbamoyladenylate synthase"/>
    <property type="match status" value="1"/>
</dbReference>
<sequence>MKQLITIHPDTPGRREIARIVEALRDGDIIIYPTDTLYAYGCDALNVRAVERICRIKGIDPAKANLSIVCHDLADAARYAKIDDRTFKLMRRNLPGAFTFVLPAGSHLPKLYKQRKTVGIRIPDNNITRAIVEELGNPLLSTSINIDEEEPEYTTCPTLIAERYGATADYVIDGGDGDTESSTIIDCTGDEPEITRQGKGIIEE</sequence>
<dbReference type="Pfam" id="PF01300">
    <property type="entry name" value="Sua5_yciO_yrdC"/>
    <property type="match status" value="1"/>
</dbReference>
<name>A0A9D1VRM5_9BACT</name>
<dbReference type="PANTHER" id="PTHR42828">
    <property type="entry name" value="DHBP SYNTHASE RIBB-LIKE ALPHA/BETA DOMAIN-CONTAINING PROTEIN"/>
    <property type="match status" value="1"/>
</dbReference>
<dbReference type="Gene3D" id="3.90.870.10">
    <property type="entry name" value="DHBP synthase"/>
    <property type="match status" value="1"/>
</dbReference>
<reference evidence="2" key="1">
    <citation type="journal article" date="2021" name="PeerJ">
        <title>Extensive microbial diversity within the chicken gut microbiome revealed by metagenomics and culture.</title>
        <authorList>
            <person name="Gilroy R."/>
            <person name="Ravi A."/>
            <person name="Getino M."/>
            <person name="Pursley I."/>
            <person name="Horton D.L."/>
            <person name="Alikhan N.F."/>
            <person name="Baker D."/>
            <person name="Gharbi K."/>
            <person name="Hall N."/>
            <person name="Watson M."/>
            <person name="Adriaenssens E.M."/>
            <person name="Foster-Nyarko E."/>
            <person name="Jarju S."/>
            <person name="Secka A."/>
            <person name="Antonio M."/>
            <person name="Oren A."/>
            <person name="Chaudhuri R.R."/>
            <person name="La Ragione R."/>
            <person name="Hildebrand F."/>
            <person name="Pallen M.J."/>
        </authorList>
    </citation>
    <scope>NUCLEOTIDE SEQUENCE</scope>
    <source>
        <strain evidence="2">ChiHjej12B11-16260</strain>
    </source>
</reference>
<accession>A0A9D1VRM5</accession>
<gene>
    <name evidence="2" type="ORF">H9982_05970</name>
</gene>
<dbReference type="InterPro" id="IPR052532">
    <property type="entry name" value="SUA5_domain"/>
</dbReference>
<dbReference type="InterPro" id="IPR006070">
    <property type="entry name" value="Sua5-like_dom"/>
</dbReference>
<protein>
    <submittedName>
        <fullName evidence="2">Threonylcarbamoyl-AMP synthase</fullName>
    </submittedName>
</protein>
<evidence type="ECO:0000259" key="1">
    <source>
        <dbReference type="PROSITE" id="PS51163"/>
    </source>
</evidence>
<dbReference type="Proteomes" id="UP000824246">
    <property type="component" value="Unassembled WGS sequence"/>
</dbReference>
<dbReference type="PANTHER" id="PTHR42828:SF3">
    <property type="entry name" value="THREONYLCARBAMOYL-AMP SYNTHASE"/>
    <property type="match status" value="1"/>
</dbReference>
<feature type="domain" description="YrdC-like" evidence="1">
    <location>
        <begin position="14"/>
        <end position="200"/>
    </location>
</feature>
<reference evidence="2" key="2">
    <citation type="submission" date="2021-04" db="EMBL/GenBank/DDBJ databases">
        <authorList>
            <person name="Gilroy R."/>
        </authorList>
    </citation>
    <scope>NUCLEOTIDE SEQUENCE</scope>
    <source>
        <strain evidence="2">ChiHjej12B11-16260</strain>
    </source>
</reference>
<dbReference type="GO" id="GO:0003725">
    <property type="term" value="F:double-stranded RNA binding"/>
    <property type="evidence" value="ECO:0007669"/>
    <property type="project" value="InterPro"/>
</dbReference>
<evidence type="ECO:0000313" key="2">
    <source>
        <dbReference type="EMBL" id="HIX45749.1"/>
    </source>
</evidence>
<dbReference type="InterPro" id="IPR017945">
    <property type="entry name" value="DHBP_synth_RibB-like_a/b_dom"/>
</dbReference>
<dbReference type="AlphaFoldDB" id="A0A9D1VRM5"/>
<comment type="caution">
    <text evidence="2">The sequence shown here is derived from an EMBL/GenBank/DDBJ whole genome shotgun (WGS) entry which is preliminary data.</text>
</comment>
<proteinExistence type="predicted"/>
<dbReference type="EMBL" id="DXFB01000155">
    <property type="protein sequence ID" value="HIX45749.1"/>
    <property type="molecule type" value="Genomic_DNA"/>
</dbReference>
<dbReference type="SUPFAM" id="SSF55821">
    <property type="entry name" value="YrdC/RibB"/>
    <property type="match status" value="1"/>
</dbReference>
<organism evidence="2 3">
    <name type="scientific">Candidatus Barnesiella excrementipullorum</name>
    <dbReference type="NCBI Taxonomy" id="2838479"/>
    <lineage>
        <taxon>Bacteria</taxon>
        <taxon>Pseudomonadati</taxon>
        <taxon>Bacteroidota</taxon>
        <taxon>Bacteroidia</taxon>
        <taxon>Bacteroidales</taxon>
        <taxon>Barnesiellaceae</taxon>
        <taxon>Barnesiella</taxon>
    </lineage>
</organism>
<evidence type="ECO:0000313" key="3">
    <source>
        <dbReference type="Proteomes" id="UP000824246"/>
    </source>
</evidence>